<dbReference type="EMBL" id="VEVO01000020">
    <property type="protein sequence ID" value="KAF0025472.1"/>
    <property type="molecule type" value="Genomic_DNA"/>
</dbReference>
<dbReference type="Proteomes" id="UP000438429">
    <property type="component" value="Unassembled WGS sequence"/>
</dbReference>
<gene>
    <name evidence="1" type="ORF">F2P81_022353</name>
</gene>
<proteinExistence type="predicted"/>
<sequence>MIPLLAPAAPVSAVCRSPPALCQLNTYRSLREPRQVTGKQLRVHRKLDDFTFKTKPFNIKSQQTLHLFCYF</sequence>
<comment type="caution">
    <text evidence="1">The sequence shown here is derived from an EMBL/GenBank/DDBJ whole genome shotgun (WGS) entry which is preliminary data.</text>
</comment>
<reference evidence="1 2" key="1">
    <citation type="submission" date="2019-06" db="EMBL/GenBank/DDBJ databases">
        <title>Draft genomes of female and male turbot (Scophthalmus maximus).</title>
        <authorList>
            <person name="Xu H."/>
            <person name="Xu X.-W."/>
            <person name="Shao C."/>
            <person name="Chen S."/>
        </authorList>
    </citation>
    <scope>NUCLEOTIDE SEQUENCE [LARGE SCALE GENOMIC DNA]</scope>
    <source>
        <strain evidence="1">Ysfricsl-2016a</strain>
        <tissue evidence="1">Blood</tissue>
    </source>
</reference>
<accession>A0A6A4S2C1</accession>
<dbReference type="AlphaFoldDB" id="A0A6A4S2C1"/>
<evidence type="ECO:0000313" key="2">
    <source>
        <dbReference type="Proteomes" id="UP000438429"/>
    </source>
</evidence>
<name>A0A6A4S2C1_SCOMX</name>
<protein>
    <submittedName>
        <fullName evidence="1">Uncharacterized protein</fullName>
    </submittedName>
</protein>
<organism evidence="1 2">
    <name type="scientific">Scophthalmus maximus</name>
    <name type="common">Turbot</name>
    <name type="synonym">Psetta maxima</name>
    <dbReference type="NCBI Taxonomy" id="52904"/>
    <lineage>
        <taxon>Eukaryota</taxon>
        <taxon>Metazoa</taxon>
        <taxon>Chordata</taxon>
        <taxon>Craniata</taxon>
        <taxon>Vertebrata</taxon>
        <taxon>Euteleostomi</taxon>
        <taxon>Actinopterygii</taxon>
        <taxon>Neopterygii</taxon>
        <taxon>Teleostei</taxon>
        <taxon>Neoteleostei</taxon>
        <taxon>Acanthomorphata</taxon>
        <taxon>Carangaria</taxon>
        <taxon>Pleuronectiformes</taxon>
        <taxon>Pleuronectoidei</taxon>
        <taxon>Scophthalmidae</taxon>
        <taxon>Scophthalmus</taxon>
    </lineage>
</organism>
<evidence type="ECO:0000313" key="1">
    <source>
        <dbReference type="EMBL" id="KAF0025472.1"/>
    </source>
</evidence>